<evidence type="ECO:0000259" key="3">
    <source>
        <dbReference type="Pfam" id="PF00724"/>
    </source>
</evidence>
<dbReference type="KEGG" id="ock:EXM22_12395"/>
<accession>A0A5C1QMK9</accession>
<evidence type="ECO:0000313" key="4">
    <source>
        <dbReference type="EMBL" id="QEN08747.1"/>
    </source>
</evidence>
<keyword evidence="5" id="KW-1185">Reference proteome</keyword>
<keyword evidence="2" id="KW-0560">Oxidoreductase</keyword>
<feature type="domain" description="NADH:flavin oxidoreductase/NADH oxidase N-terminal" evidence="3">
    <location>
        <begin position="9"/>
        <end position="349"/>
    </location>
</feature>
<evidence type="ECO:0000256" key="1">
    <source>
        <dbReference type="ARBA" id="ARBA00022630"/>
    </source>
</evidence>
<dbReference type="PANTHER" id="PTHR43656">
    <property type="entry name" value="BINDING OXIDOREDUCTASE, PUTATIVE (AFU_ORTHOLOGUE AFUA_2G08260)-RELATED"/>
    <property type="match status" value="1"/>
</dbReference>
<dbReference type="Proteomes" id="UP000324209">
    <property type="component" value="Chromosome"/>
</dbReference>
<dbReference type="InterPro" id="IPR051799">
    <property type="entry name" value="NADH_flavin_oxidoreductase"/>
</dbReference>
<dbReference type="RefSeq" id="WP_149486828.1">
    <property type="nucleotide sequence ID" value="NZ_CP036150.1"/>
</dbReference>
<dbReference type="EMBL" id="CP036150">
    <property type="protein sequence ID" value="QEN08747.1"/>
    <property type="molecule type" value="Genomic_DNA"/>
</dbReference>
<sequence length="388" mass="42849">MSQNQYPHLFKKGTLGTKTLVNRFVSQAMEANDGEAGGSVSKRAIDRYKNLASGHWGVVVVEALSADPSSLARVNQMILNRENLDGFKTLVAEFKKIAPETILLFQVTHSGRKAVKSHSSATALYNPAEGEKLLSTQDVEDIKNAIVEAALLAEEAGADGVDFKMCHGYFGCEMLRPGNVRDDKWGGSFENRTRFLTESLGEIRSRLKNPDFILGSRISVYEGIEGGCGTGGPDEIIEDLSEMEKVIQLMEELNMDYVNISAGIPGTTSEITRPTPPSLYLYLHQFRYARWAKNIVSKMMVIGSAYSILKEGALELADENLQKGYADCAGWGRQSFADPLFPEKVKTGEAVNYCTACSGCSKLMVAQKNDGCILYNDYYKDLWKNRNK</sequence>
<organism evidence="4 5">
    <name type="scientific">Oceanispirochaeta crateris</name>
    <dbReference type="NCBI Taxonomy" id="2518645"/>
    <lineage>
        <taxon>Bacteria</taxon>
        <taxon>Pseudomonadati</taxon>
        <taxon>Spirochaetota</taxon>
        <taxon>Spirochaetia</taxon>
        <taxon>Spirochaetales</taxon>
        <taxon>Spirochaetaceae</taxon>
        <taxon>Oceanispirochaeta</taxon>
    </lineage>
</organism>
<dbReference type="OrthoDB" id="9772736at2"/>
<dbReference type="Gene3D" id="3.20.20.70">
    <property type="entry name" value="Aldolase class I"/>
    <property type="match status" value="1"/>
</dbReference>
<dbReference type="InterPro" id="IPR001155">
    <property type="entry name" value="OxRdtase_FMN_N"/>
</dbReference>
<dbReference type="AlphaFoldDB" id="A0A5C1QMK9"/>
<evidence type="ECO:0000256" key="2">
    <source>
        <dbReference type="ARBA" id="ARBA00023002"/>
    </source>
</evidence>
<keyword evidence="1" id="KW-0285">Flavoprotein</keyword>
<dbReference type="SUPFAM" id="SSF51395">
    <property type="entry name" value="FMN-linked oxidoreductases"/>
    <property type="match status" value="1"/>
</dbReference>
<dbReference type="GO" id="GO:0010181">
    <property type="term" value="F:FMN binding"/>
    <property type="evidence" value="ECO:0007669"/>
    <property type="project" value="InterPro"/>
</dbReference>
<name>A0A5C1QMK9_9SPIO</name>
<gene>
    <name evidence="4" type="ORF">EXM22_12395</name>
</gene>
<dbReference type="InterPro" id="IPR013785">
    <property type="entry name" value="Aldolase_TIM"/>
</dbReference>
<dbReference type="Pfam" id="PF00724">
    <property type="entry name" value="Oxidored_FMN"/>
    <property type="match status" value="1"/>
</dbReference>
<reference evidence="4 5" key="1">
    <citation type="submission" date="2019-02" db="EMBL/GenBank/DDBJ databases">
        <title>Complete Genome Sequence and Methylome Analysis of free living Spirochaetas.</title>
        <authorList>
            <person name="Fomenkov A."/>
            <person name="Dubinina G."/>
            <person name="Leshcheva N."/>
            <person name="Mikheeva N."/>
            <person name="Grabovich M."/>
            <person name="Vincze T."/>
            <person name="Roberts R.J."/>
        </authorList>
    </citation>
    <scope>NUCLEOTIDE SEQUENCE [LARGE SCALE GENOMIC DNA]</scope>
    <source>
        <strain evidence="4 5">K2</strain>
    </source>
</reference>
<proteinExistence type="predicted"/>
<evidence type="ECO:0000313" key="5">
    <source>
        <dbReference type="Proteomes" id="UP000324209"/>
    </source>
</evidence>
<protein>
    <recommendedName>
        <fullName evidence="3">NADH:flavin oxidoreductase/NADH oxidase N-terminal domain-containing protein</fullName>
    </recommendedName>
</protein>
<dbReference type="GO" id="GO:0016491">
    <property type="term" value="F:oxidoreductase activity"/>
    <property type="evidence" value="ECO:0007669"/>
    <property type="project" value="UniProtKB-KW"/>
</dbReference>
<dbReference type="PANTHER" id="PTHR43656:SF2">
    <property type="entry name" value="BINDING OXIDOREDUCTASE, PUTATIVE (AFU_ORTHOLOGUE AFUA_2G08260)-RELATED"/>
    <property type="match status" value="1"/>
</dbReference>